<dbReference type="InterPro" id="IPR051910">
    <property type="entry name" value="ComF/GntX_DNA_util-trans"/>
</dbReference>
<dbReference type="PANTHER" id="PTHR47505">
    <property type="entry name" value="DNA UTILIZATION PROTEIN YHGH"/>
    <property type="match status" value="1"/>
</dbReference>
<reference evidence="3" key="2">
    <citation type="journal article" date="2023" name="Pathogens">
        <title>Pathological Features and Genomic Characterization of an Actinobacillus equuli subsp. equuli Bearing Unique Virulence-Associated Genes from an Adult Horse with Pleuropneumonia.</title>
        <authorList>
            <person name="Kamali M."/>
            <person name="Carossino M."/>
            <person name="Del Piero F."/>
            <person name="Peak L."/>
            <person name="Mitchell M.S."/>
            <person name="Willette J."/>
            <person name="Baker R."/>
            <person name="Li F."/>
            <person name="Kenez A."/>
            <person name="Balasuriya U.B.R."/>
            <person name="Go Y.Y."/>
        </authorList>
    </citation>
    <scope>NUCLEOTIDE SEQUENCE</scope>
    <source>
        <strain evidence="3">4524</strain>
    </source>
</reference>
<dbReference type="Proteomes" id="UP001142444">
    <property type="component" value="Unassembled WGS sequence"/>
</dbReference>
<protein>
    <submittedName>
        <fullName evidence="3">Phosphoribosyltransferase family protein</fullName>
    </submittedName>
</protein>
<evidence type="ECO:0000259" key="2">
    <source>
        <dbReference type="Pfam" id="PF00156"/>
    </source>
</evidence>
<dbReference type="InterPro" id="IPR000836">
    <property type="entry name" value="PRTase_dom"/>
</dbReference>
<dbReference type="Gene3D" id="3.40.50.2020">
    <property type="match status" value="1"/>
</dbReference>
<reference evidence="3" key="1">
    <citation type="submission" date="2022-11" db="EMBL/GenBank/DDBJ databases">
        <authorList>
            <person name="Kamali M."/>
            <person name="Peak L."/>
            <person name="Go Y.Y."/>
            <person name="Balasuriya U.B.R."/>
            <person name="Carossino M."/>
        </authorList>
    </citation>
    <scope>NUCLEOTIDE SEQUENCE</scope>
    <source>
        <strain evidence="3">4524</strain>
    </source>
</reference>
<proteinExistence type="inferred from homology"/>
<gene>
    <name evidence="3" type="ORF">OQ257_02380</name>
</gene>
<accession>A0A9X4G492</accession>
<keyword evidence="3" id="KW-0328">Glycosyltransferase</keyword>
<evidence type="ECO:0000256" key="1">
    <source>
        <dbReference type="ARBA" id="ARBA00008007"/>
    </source>
</evidence>
<keyword evidence="4" id="KW-1185">Reference proteome</keyword>
<comment type="caution">
    <text evidence="3">The sequence shown here is derived from an EMBL/GenBank/DDBJ whole genome shotgun (WGS) entry which is preliminary data.</text>
</comment>
<dbReference type="PANTHER" id="PTHR47505:SF1">
    <property type="entry name" value="DNA UTILIZATION PROTEIN YHGH"/>
    <property type="match status" value="1"/>
</dbReference>
<keyword evidence="3" id="KW-0808">Transferase</keyword>
<dbReference type="Pfam" id="PF00156">
    <property type="entry name" value="Pribosyltran"/>
    <property type="match status" value="1"/>
</dbReference>
<evidence type="ECO:0000313" key="4">
    <source>
        <dbReference type="Proteomes" id="UP001142444"/>
    </source>
</evidence>
<dbReference type="InterPro" id="IPR029057">
    <property type="entry name" value="PRTase-like"/>
</dbReference>
<name>A0A9X4G492_ACTEU</name>
<comment type="similarity">
    <text evidence="1">Belongs to the ComF/GntX family.</text>
</comment>
<dbReference type="CDD" id="cd06223">
    <property type="entry name" value="PRTases_typeI"/>
    <property type="match status" value="1"/>
</dbReference>
<dbReference type="RefSeq" id="WP_275217260.1">
    <property type="nucleotide sequence ID" value="NZ_JAPHVQ010000002.1"/>
</dbReference>
<evidence type="ECO:0000313" key="3">
    <source>
        <dbReference type="EMBL" id="MDE8034015.1"/>
    </source>
</evidence>
<dbReference type="EMBL" id="JAPHVQ010000002">
    <property type="protein sequence ID" value="MDE8034015.1"/>
    <property type="molecule type" value="Genomic_DNA"/>
</dbReference>
<dbReference type="AlphaFoldDB" id="A0A9X4G492"/>
<organism evidence="3 4">
    <name type="scientific">Actinobacillus equuli subsp. equuli</name>
    <dbReference type="NCBI Taxonomy" id="202947"/>
    <lineage>
        <taxon>Bacteria</taxon>
        <taxon>Pseudomonadati</taxon>
        <taxon>Pseudomonadota</taxon>
        <taxon>Gammaproteobacteria</taxon>
        <taxon>Pasteurellales</taxon>
        <taxon>Pasteurellaceae</taxon>
        <taxon>Actinobacillus</taxon>
    </lineage>
</organism>
<dbReference type="SUPFAM" id="SSF53271">
    <property type="entry name" value="PRTase-like"/>
    <property type="match status" value="1"/>
</dbReference>
<sequence length="225" mass="26536">MNYWRFRCIHCHRPLAIAKHAICCTCYRKIEKSCYCGCCGALLPENQLHCGNCLRDEPKWHRIVQVAYYKPPLSDWIHRFKFQDQFWLDQGLARLLLLAIKQAQRTHQLELPEVIFPVPLYWQREWKRGFNQAQLLAEHLANWLHIPLDTTSLQRIRATYSQRQLTAHERRRNLKGAFRYTPKVEYQSVAIIDDVVTTGSTLNAICTQLLKQGVKHIQVWTLARA</sequence>
<dbReference type="GO" id="GO:0016757">
    <property type="term" value="F:glycosyltransferase activity"/>
    <property type="evidence" value="ECO:0007669"/>
    <property type="project" value="UniProtKB-KW"/>
</dbReference>
<feature type="domain" description="Phosphoribosyltransferase" evidence="2">
    <location>
        <begin position="135"/>
        <end position="223"/>
    </location>
</feature>